<protein>
    <submittedName>
        <fullName evidence="2">Uncharacterized protein</fullName>
    </submittedName>
</protein>
<feature type="non-terminal residue" evidence="2">
    <location>
        <position position="67"/>
    </location>
</feature>
<evidence type="ECO:0000256" key="1">
    <source>
        <dbReference type="SAM" id="MobiDB-lite"/>
    </source>
</evidence>
<proteinExistence type="predicted"/>
<dbReference type="AlphaFoldDB" id="A0A409WKH2"/>
<evidence type="ECO:0000313" key="2">
    <source>
        <dbReference type="EMBL" id="PPQ78992.1"/>
    </source>
</evidence>
<organism evidence="2 3">
    <name type="scientific">Psilocybe cyanescens</name>
    <dbReference type="NCBI Taxonomy" id="93625"/>
    <lineage>
        <taxon>Eukaryota</taxon>
        <taxon>Fungi</taxon>
        <taxon>Dikarya</taxon>
        <taxon>Basidiomycota</taxon>
        <taxon>Agaricomycotina</taxon>
        <taxon>Agaricomycetes</taxon>
        <taxon>Agaricomycetidae</taxon>
        <taxon>Agaricales</taxon>
        <taxon>Agaricineae</taxon>
        <taxon>Strophariaceae</taxon>
        <taxon>Psilocybe</taxon>
    </lineage>
</organism>
<dbReference type="Proteomes" id="UP000283269">
    <property type="component" value="Unassembled WGS sequence"/>
</dbReference>
<evidence type="ECO:0000313" key="3">
    <source>
        <dbReference type="Proteomes" id="UP000283269"/>
    </source>
</evidence>
<feature type="compositionally biased region" description="Basic and acidic residues" evidence="1">
    <location>
        <begin position="22"/>
        <end position="33"/>
    </location>
</feature>
<feature type="compositionally biased region" description="Basic and acidic residues" evidence="1">
    <location>
        <begin position="56"/>
        <end position="67"/>
    </location>
</feature>
<accession>A0A409WKH2</accession>
<comment type="caution">
    <text evidence="2">The sequence shown here is derived from an EMBL/GenBank/DDBJ whole genome shotgun (WGS) entry which is preliminary data.</text>
</comment>
<name>A0A409WKH2_PSICY</name>
<feature type="region of interest" description="Disordered" evidence="1">
    <location>
        <begin position="1"/>
        <end position="34"/>
    </location>
</feature>
<feature type="region of interest" description="Disordered" evidence="1">
    <location>
        <begin position="47"/>
        <end position="67"/>
    </location>
</feature>
<dbReference type="EMBL" id="NHYD01003396">
    <property type="protein sequence ID" value="PPQ78992.1"/>
    <property type="molecule type" value="Genomic_DNA"/>
</dbReference>
<gene>
    <name evidence="2" type="ORF">CVT25_002276</name>
</gene>
<dbReference type="InParanoid" id="A0A409WKH2"/>
<reference evidence="2 3" key="1">
    <citation type="journal article" date="2018" name="Evol. Lett.">
        <title>Horizontal gene cluster transfer increased hallucinogenic mushroom diversity.</title>
        <authorList>
            <person name="Reynolds H.T."/>
            <person name="Vijayakumar V."/>
            <person name="Gluck-Thaler E."/>
            <person name="Korotkin H.B."/>
            <person name="Matheny P.B."/>
            <person name="Slot J.C."/>
        </authorList>
    </citation>
    <scope>NUCLEOTIDE SEQUENCE [LARGE SCALE GENOMIC DNA]</scope>
    <source>
        <strain evidence="2 3">2631</strain>
    </source>
</reference>
<keyword evidence="3" id="KW-1185">Reference proteome</keyword>
<feature type="compositionally biased region" description="Low complexity" evidence="1">
    <location>
        <begin position="1"/>
        <end position="14"/>
    </location>
</feature>
<sequence length="67" mass="7228">MSASGQSSSSAISSLKPQNHSGKRESAIPEASRHSAFVMRKSPILGNWSLSNASDDALRTERRGSRR</sequence>